<protein>
    <submittedName>
        <fullName evidence="6">Alpha/beta fold hydrolase</fullName>
    </submittedName>
</protein>
<dbReference type="InterPro" id="IPR051321">
    <property type="entry name" value="PHA/PHB_synthase"/>
</dbReference>
<reference evidence="6" key="1">
    <citation type="submission" date="2022-12" db="EMBL/GenBank/DDBJ databases">
        <title>Bacterial isolates from different developmental stages of Nematostella vectensis.</title>
        <authorList>
            <person name="Fraune S."/>
        </authorList>
    </citation>
    <scope>NUCLEOTIDE SEQUENCE</scope>
    <source>
        <strain evidence="6">G21619-S1</strain>
    </source>
</reference>
<proteinExistence type="predicted"/>
<gene>
    <name evidence="6" type="ORF">O4H32_07845</name>
</gene>
<keyword evidence="6" id="KW-0378">Hydrolase</keyword>
<evidence type="ECO:0000256" key="1">
    <source>
        <dbReference type="ARBA" id="ARBA00022679"/>
    </source>
</evidence>
<keyword evidence="2" id="KW-0012">Acyltransferase</keyword>
<organism evidence="6 7">
    <name type="scientific">Castellaniella denitrificans</name>
    <dbReference type="NCBI Taxonomy" id="56119"/>
    <lineage>
        <taxon>Bacteria</taxon>
        <taxon>Pseudomonadati</taxon>
        <taxon>Pseudomonadota</taxon>
        <taxon>Betaproteobacteria</taxon>
        <taxon>Burkholderiales</taxon>
        <taxon>Alcaligenaceae</taxon>
        <taxon>Castellaniella</taxon>
    </lineage>
</organism>
<dbReference type="SUPFAM" id="SSF53474">
    <property type="entry name" value="alpha/beta-Hydrolases"/>
    <property type="match status" value="1"/>
</dbReference>
<evidence type="ECO:0000256" key="3">
    <source>
        <dbReference type="SAM" id="MobiDB-lite"/>
    </source>
</evidence>
<feature type="region of interest" description="Disordered" evidence="3">
    <location>
        <begin position="559"/>
        <end position="578"/>
    </location>
</feature>
<dbReference type="Pfam" id="PF12551">
    <property type="entry name" value="PHBC_N"/>
    <property type="match status" value="1"/>
</dbReference>
<evidence type="ECO:0000259" key="4">
    <source>
        <dbReference type="Pfam" id="PF07167"/>
    </source>
</evidence>
<feature type="domain" description="Poly-beta-hydroxybutyrate polymerase N-terminal" evidence="5">
    <location>
        <begin position="16"/>
        <end position="57"/>
    </location>
</feature>
<dbReference type="InterPro" id="IPR010941">
    <property type="entry name" value="PhaC_N"/>
</dbReference>
<keyword evidence="1" id="KW-0808">Transferase</keyword>
<dbReference type="PANTHER" id="PTHR36837:SF5">
    <property type="entry name" value="POLY-3-HYDROXYBUTYRATE SYNTHASE"/>
    <property type="match status" value="1"/>
</dbReference>
<keyword evidence="7" id="KW-1185">Reference proteome</keyword>
<sequence length="585" mass="65371">MSPSLNRLGDIDARAAARATDQYFHASQARAFASLSPASLNLAWLDWATHLTASPGKQAELLRLAIIHQIDLAHYLYDCLRASGGPSRVCITPPETDRRFSDPAWCRWPYNLLHQGFLLTQAWWEEATTDLHGVDPHHMRQVSFWARQWLDMMSPGNQLWTNPVALDRTIGQRGMNLLRGGGYLLEDIVRHQAGMPVAGADAFRVGRDVAATPGKVVLRNRLIELIQYAPTTATVRPEPVLLVPAWIMKYYILDLSPHNSLIRFLRDQGYTVYCISWKNPTDQDAGLGMDDYLRHGFFAALDAIGRIQPEHRVHATGYCLGGTLLSVAAAAMARDGDARLASASLFTAQVDFSEPGEIGLFIDEAQVHMLEAQMGRLGYFSADQMAGAFQMLRSYDLLWSRVIHEYLLGERRPINDLMAWNADATRMPARMHSQYLRRLYLNNDLSAGRYPVGGRSVSISDIRLPIFAVGTVTDHVAPWRSVYKLHQFFPGELCFVLTSGGHNAGIVNEPGHPHRQYRIRTRRPGDPFLPPDEWMAATPVTDGSWWTAWSQWLADRSGAPEAPPPLGIPGRPSLGHAPGRYVLET</sequence>
<evidence type="ECO:0000313" key="7">
    <source>
        <dbReference type="Proteomes" id="UP001068379"/>
    </source>
</evidence>
<comment type="caution">
    <text evidence="6">The sequence shown here is derived from an EMBL/GenBank/DDBJ whole genome shotgun (WGS) entry which is preliminary data.</text>
</comment>
<feature type="domain" description="Poly-beta-hydroxybutyrate polymerase N-terminal" evidence="4">
    <location>
        <begin position="97"/>
        <end position="265"/>
    </location>
</feature>
<dbReference type="PANTHER" id="PTHR36837">
    <property type="entry name" value="POLY(3-HYDROXYALKANOATE) POLYMERASE SUBUNIT PHAC"/>
    <property type="match status" value="1"/>
</dbReference>
<dbReference type="Gene3D" id="3.40.50.1820">
    <property type="entry name" value="alpha/beta hydrolase"/>
    <property type="match status" value="1"/>
</dbReference>
<evidence type="ECO:0000313" key="6">
    <source>
        <dbReference type="EMBL" id="MCZ4329860.1"/>
    </source>
</evidence>
<evidence type="ECO:0000259" key="5">
    <source>
        <dbReference type="Pfam" id="PF12551"/>
    </source>
</evidence>
<accession>A0ABT4M3J4</accession>
<dbReference type="Pfam" id="PF07167">
    <property type="entry name" value="PhaC_N"/>
    <property type="match status" value="1"/>
</dbReference>
<evidence type="ECO:0000256" key="2">
    <source>
        <dbReference type="ARBA" id="ARBA00023315"/>
    </source>
</evidence>
<dbReference type="InterPro" id="IPR022211">
    <property type="entry name" value="PHBC_N"/>
</dbReference>
<dbReference type="Proteomes" id="UP001068379">
    <property type="component" value="Unassembled WGS sequence"/>
</dbReference>
<dbReference type="GO" id="GO:0016787">
    <property type="term" value="F:hydrolase activity"/>
    <property type="evidence" value="ECO:0007669"/>
    <property type="project" value="UniProtKB-KW"/>
</dbReference>
<name>A0ABT4M3J4_9BURK</name>
<dbReference type="EMBL" id="JAPWHE010000004">
    <property type="protein sequence ID" value="MCZ4329860.1"/>
    <property type="molecule type" value="Genomic_DNA"/>
</dbReference>
<dbReference type="InterPro" id="IPR029058">
    <property type="entry name" value="AB_hydrolase_fold"/>
</dbReference>
<dbReference type="RefSeq" id="WP_269358032.1">
    <property type="nucleotide sequence ID" value="NZ_JAPWHE010000004.1"/>
</dbReference>